<comment type="caution">
    <text evidence="1">The sequence shown here is derived from an EMBL/GenBank/DDBJ whole genome shotgun (WGS) entry which is preliminary data.</text>
</comment>
<name>A0ABR4JV61_9EURO</name>
<dbReference type="SUPFAM" id="SSF54909">
    <property type="entry name" value="Dimeric alpha+beta barrel"/>
    <property type="match status" value="1"/>
</dbReference>
<evidence type="ECO:0008006" key="3">
    <source>
        <dbReference type="Google" id="ProtNLM"/>
    </source>
</evidence>
<accession>A0ABR4JV61</accession>
<keyword evidence="2" id="KW-1185">Reference proteome</keyword>
<sequence>MTLSALNPYTGKQFTLFVTFRVAHENIDRSKQAHRPLWAHCAAEPERLLFGVFQDPEEPGRFRVVEVWNQSREWFETHQMTKPYYSILWKSQSRCGLKTVCLFE</sequence>
<dbReference type="Gene3D" id="3.30.70.100">
    <property type="match status" value="1"/>
</dbReference>
<dbReference type="InterPro" id="IPR011008">
    <property type="entry name" value="Dimeric_a/b-barrel"/>
</dbReference>
<organism evidence="1 2">
    <name type="scientific">Aspergillus pseudoustus</name>
    <dbReference type="NCBI Taxonomy" id="1810923"/>
    <lineage>
        <taxon>Eukaryota</taxon>
        <taxon>Fungi</taxon>
        <taxon>Dikarya</taxon>
        <taxon>Ascomycota</taxon>
        <taxon>Pezizomycotina</taxon>
        <taxon>Eurotiomycetes</taxon>
        <taxon>Eurotiomycetidae</taxon>
        <taxon>Eurotiales</taxon>
        <taxon>Aspergillaceae</taxon>
        <taxon>Aspergillus</taxon>
        <taxon>Aspergillus subgen. Nidulantes</taxon>
    </lineage>
</organism>
<gene>
    <name evidence="1" type="ORF">BJY01DRAFT_190856</name>
</gene>
<reference evidence="1 2" key="1">
    <citation type="submission" date="2024-07" db="EMBL/GenBank/DDBJ databases">
        <title>Section-level genome sequencing and comparative genomics of Aspergillus sections Usti and Cavernicolus.</title>
        <authorList>
            <consortium name="Lawrence Berkeley National Laboratory"/>
            <person name="Nybo J.L."/>
            <person name="Vesth T.C."/>
            <person name="Theobald S."/>
            <person name="Frisvad J.C."/>
            <person name="Larsen T.O."/>
            <person name="Kjaerboelling I."/>
            <person name="Rothschild-Mancinelli K."/>
            <person name="Lyhne E.K."/>
            <person name="Kogle M.E."/>
            <person name="Barry K."/>
            <person name="Clum A."/>
            <person name="Na H."/>
            <person name="Ledsgaard L."/>
            <person name="Lin J."/>
            <person name="Lipzen A."/>
            <person name="Kuo A."/>
            <person name="Riley R."/>
            <person name="Mondo S."/>
            <person name="Labutti K."/>
            <person name="Haridas S."/>
            <person name="Pangalinan J."/>
            <person name="Salamov A.A."/>
            <person name="Simmons B.A."/>
            <person name="Magnuson J.K."/>
            <person name="Chen J."/>
            <person name="Drula E."/>
            <person name="Henrissat B."/>
            <person name="Wiebenga A."/>
            <person name="Lubbers R.J."/>
            <person name="Gomes A.C."/>
            <person name="Makela M.R."/>
            <person name="Stajich J."/>
            <person name="Grigoriev I.V."/>
            <person name="Mortensen U.H."/>
            <person name="De Vries R.P."/>
            <person name="Baker S.E."/>
            <person name="Andersen M.R."/>
        </authorList>
    </citation>
    <scope>NUCLEOTIDE SEQUENCE [LARGE SCALE GENOMIC DNA]</scope>
    <source>
        <strain evidence="1 2">CBS 123904</strain>
    </source>
</reference>
<evidence type="ECO:0000313" key="2">
    <source>
        <dbReference type="Proteomes" id="UP001610446"/>
    </source>
</evidence>
<proteinExistence type="predicted"/>
<dbReference type="EMBL" id="JBFXLU010000085">
    <property type="protein sequence ID" value="KAL2843935.1"/>
    <property type="molecule type" value="Genomic_DNA"/>
</dbReference>
<protein>
    <recommendedName>
        <fullName evidence="3">ABM domain-containing protein</fullName>
    </recommendedName>
</protein>
<dbReference type="Proteomes" id="UP001610446">
    <property type="component" value="Unassembled WGS sequence"/>
</dbReference>
<evidence type="ECO:0000313" key="1">
    <source>
        <dbReference type="EMBL" id="KAL2843935.1"/>
    </source>
</evidence>